<sequence>MARKRKNRLLHPAARQGMDMLKKNVMGKALGKHIASPDDVSMEVAKQLGIPFEERGNGELKAEDAGKIGGVIGGSMVKELVRMAEASLAHNRK</sequence>
<name>A0ABY5U0A5_LACSH</name>
<organism evidence="1 2">
    <name type="scientific">Laceyella sacchari</name>
    <name type="common">Thermoactinomyces thalpophilus</name>
    <dbReference type="NCBI Taxonomy" id="37482"/>
    <lineage>
        <taxon>Bacteria</taxon>
        <taxon>Bacillati</taxon>
        <taxon>Bacillota</taxon>
        <taxon>Bacilli</taxon>
        <taxon>Bacillales</taxon>
        <taxon>Thermoactinomycetaceae</taxon>
        <taxon>Laceyella</taxon>
    </lineage>
</organism>
<dbReference type="InterPro" id="IPR038300">
    <property type="entry name" value="SASP_sf_alpha/beta"/>
</dbReference>
<proteinExistence type="predicted"/>
<evidence type="ECO:0000313" key="1">
    <source>
        <dbReference type="EMBL" id="UWE03086.1"/>
    </source>
</evidence>
<dbReference type="InterPro" id="IPR001448">
    <property type="entry name" value="SASP_alpha/beta-type"/>
</dbReference>
<gene>
    <name evidence="1" type="ORF">NYR52_13290</name>
</gene>
<dbReference type="Gene3D" id="6.10.10.80">
    <property type="entry name" value="Small, acid-soluble spore protein, alpha/beta type-like"/>
    <property type="match status" value="1"/>
</dbReference>
<dbReference type="EMBL" id="CP103866">
    <property type="protein sequence ID" value="UWE03086.1"/>
    <property type="molecule type" value="Genomic_DNA"/>
</dbReference>
<dbReference type="Pfam" id="PF00269">
    <property type="entry name" value="SASP"/>
    <property type="match status" value="1"/>
</dbReference>
<reference evidence="1" key="1">
    <citation type="submission" date="2022-08" db="EMBL/GenBank/DDBJ databases">
        <title>The complete genome sequence of the thermophilic bacterium Laceyella sacchari FBKL4.010 reveals the basis for tetramethylpyrazine biosynthesis in Moutai-flavor Daqu.</title>
        <authorList>
            <person name="Li D."/>
            <person name="Huang W."/>
            <person name="Wang C."/>
            <person name="Qiu S."/>
        </authorList>
    </citation>
    <scope>NUCLEOTIDE SEQUENCE</scope>
    <source>
        <strain evidence="1">FBKL4.014</strain>
    </source>
</reference>
<accession>A0ABY5U0A5</accession>
<dbReference type="RefSeq" id="WP_259435801.1">
    <property type="nucleotide sequence ID" value="NZ_CP103866.1"/>
</dbReference>
<dbReference type="Proteomes" id="UP001058650">
    <property type="component" value="Chromosome"/>
</dbReference>
<keyword evidence="2" id="KW-1185">Reference proteome</keyword>
<protein>
    <submittedName>
        <fullName evidence="1">Alpha/beta-type small acid-soluble spore protein</fullName>
    </submittedName>
</protein>
<evidence type="ECO:0000313" key="2">
    <source>
        <dbReference type="Proteomes" id="UP001058650"/>
    </source>
</evidence>